<dbReference type="InterPro" id="IPR006638">
    <property type="entry name" value="Elp3/MiaA/NifB-like_rSAM"/>
</dbReference>
<evidence type="ECO:0000313" key="9">
    <source>
        <dbReference type="Proteomes" id="UP000239462"/>
    </source>
</evidence>
<dbReference type="GO" id="GO:0051536">
    <property type="term" value="F:iron-sulfur cluster binding"/>
    <property type="evidence" value="ECO:0007669"/>
    <property type="project" value="UniProtKB-KW"/>
</dbReference>
<dbReference type="SFLD" id="SFLDG01108">
    <property type="entry name" value="Uncharacterised_Radical_SAM_Su"/>
    <property type="match status" value="1"/>
</dbReference>
<reference evidence="8 11" key="3">
    <citation type="submission" date="2020-08" db="EMBL/GenBank/DDBJ databases">
        <title>Genomic Encyclopedia of Type Strains, Phase IV (KMG-V): Genome sequencing to study the core and pangenomes of soil and plant-associated prokaryotes.</title>
        <authorList>
            <person name="Whitman W."/>
        </authorList>
    </citation>
    <scope>NUCLEOTIDE SEQUENCE [LARGE SCALE GENOMIC DNA]</scope>
    <source>
        <strain evidence="7 10">C13</strain>
        <strain evidence="8 11">D1</strain>
    </source>
</reference>
<dbReference type="GeneID" id="36102738"/>
<evidence type="ECO:0000256" key="2">
    <source>
        <dbReference type="ARBA" id="ARBA00022723"/>
    </source>
</evidence>
<proteinExistence type="predicted"/>
<dbReference type="EMBL" id="CP026606">
    <property type="protein sequence ID" value="AVB77024.1"/>
    <property type="molecule type" value="Genomic_DNA"/>
</dbReference>
<dbReference type="PROSITE" id="PS51918">
    <property type="entry name" value="RADICAL_SAM"/>
    <property type="match status" value="1"/>
</dbReference>
<evidence type="ECO:0000313" key="11">
    <source>
        <dbReference type="Proteomes" id="UP000590564"/>
    </source>
</evidence>
<evidence type="ECO:0000256" key="3">
    <source>
        <dbReference type="ARBA" id="ARBA00023004"/>
    </source>
</evidence>
<keyword evidence="4" id="KW-0411">Iron-sulfur</keyword>
<keyword evidence="1" id="KW-0949">S-adenosyl-L-methionine</keyword>
<dbReference type="Proteomes" id="UP000239462">
    <property type="component" value="Chromosome"/>
</dbReference>
<evidence type="ECO:0000313" key="7">
    <source>
        <dbReference type="EMBL" id="MBA2863536.1"/>
    </source>
</evidence>
<dbReference type="KEGG" id="mmad:MMJJ_16530"/>
<dbReference type="RefSeq" id="WP_104838401.1">
    <property type="nucleotide sequence ID" value="NZ_CP026606.1"/>
</dbReference>
<organism evidence="6 9">
    <name type="scientific">Methanococcus maripaludis</name>
    <name type="common">Methanococcus deltae</name>
    <dbReference type="NCBI Taxonomy" id="39152"/>
    <lineage>
        <taxon>Archaea</taxon>
        <taxon>Methanobacteriati</taxon>
        <taxon>Methanobacteriota</taxon>
        <taxon>Methanomada group</taxon>
        <taxon>Methanococci</taxon>
        <taxon>Methanococcales</taxon>
        <taxon>Methanococcaceae</taxon>
        <taxon>Methanococcus</taxon>
    </lineage>
</organism>
<dbReference type="Proteomes" id="UP000590564">
    <property type="component" value="Unassembled WGS sequence"/>
</dbReference>
<dbReference type="Pfam" id="PF04055">
    <property type="entry name" value="Radical_SAM"/>
    <property type="match status" value="1"/>
</dbReference>
<sequence length="371" mass="42877">MDLSNLNEKNMALGCKYCIKGEKLVLYITGLCEESCYYCPLSEKRKKKDVIFANEKQINSIEEAIEEAYLCGSKGVGITGGNPLLRIERTVEYLKALKEHFGKDFHAHLYTTPKFVNEENLKLLKDANLDEIRLHSSKLFNDFENFDKLDFLKKLKLCKKYIKDVGVEIPGIPNFEKEILDLALEIDKIGVKFLNINELEYSETNYQALIDRGFSEKDDTTSRISGSFETAKYVIDNFTGNMIIHFCPSSLKDSVQMKNRLINRARNVAKPYEEITEEGLLLKGTINFKDIENVSEVLEILKENDVEFELLNDRILLNPEILEDLIDQLKENNFDFKFSAYISEYYPTSDKLEVERIPLVTKKPNLKLKKK</sequence>
<dbReference type="EMBL" id="JACDUO010000001">
    <property type="protein sequence ID" value="MBA2863536.1"/>
    <property type="molecule type" value="Genomic_DNA"/>
</dbReference>
<keyword evidence="2" id="KW-0479">Metal-binding</keyword>
<dbReference type="InterPro" id="IPR007197">
    <property type="entry name" value="rSAM"/>
</dbReference>
<dbReference type="GO" id="GO:0046872">
    <property type="term" value="F:metal ion binding"/>
    <property type="evidence" value="ECO:0007669"/>
    <property type="project" value="UniProtKB-KW"/>
</dbReference>
<dbReference type="InterPro" id="IPR058374">
    <property type="entry name" value="DUF8061"/>
</dbReference>
<dbReference type="Pfam" id="PF26257">
    <property type="entry name" value="DUF8061"/>
    <property type="match status" value="1"/>
</dbReference>
<dbReference type="InterPro" id="IPR040087">
    <property type="entry name" value="MJ0021-like"/>
</dbReference>
<evidence type="ECO:0000313" key="6">
    <source>
        <dbReference type="EMBL" id="AVB77024.1"/>
    </source>
</evidence>
<keyword evidence="6" id="KW-0456">Lyase</keyword>
<dbReference type="PANTHER" id="PTHR43288">
    <property type="entry name" value="BIOTIN SYNTHASE-RELATED PROTEIN, RADICAL SAM SUPERFAMILY"/>
    <property type="match status" value="1"/>
</dbReference>
<dbReference type="SUPFAM" id="SSF102114">
    <property type="entry name" value="Radical SAM enzymes"/>
    <property type="match status" value="1"/>
</dbReference>
<name>A0A2L1CCF5_METMI</name>
<dbReference type="AlphaFoldDB" id="A0A2L1CCF5"/>
<dbReference type="SFLD" id="SFLDS00029">
    <property type="entry name" value="Radical_SAM"/>
    <property type="match status" value="1"/>
</dbReference>
<dbReference type="Gene3D" id="3.20.20.70">
    <property type="entry name" value="Aldolase class I"/>
    <property type="match status" value="1"/>
</dbReference>
<gene>
    <name evidence="6" type="primary">queE_2</name>
    <name evidence="7" type="ORF">HNP94_000536</name>
    <name evidence="8" type="ORF">HNP96_000480</name>
    <name evidence="6" type="ORF">MMJJ_16530</name>
</gene>
<evidence type="ECO:0000256" key="4">
    <source>
        <dbReference type="ARBA" id="ARBA00023014"/>
    </source>
</evidence>
<accession>A0A2L1CCF5</accession>
<dbReference type="GO" id="GO:0016829">
    <property type="term" value="F:lyase activity"/>
    <property type="evidence" value="ECO:0007669"/>
    <property type="project" value="UniProtKB-KW"/>
</dbReference>
<dbReference type="SMART" id="SM00729">
    <property type="entry name" value="Elp3"/>
    <property type="match status" value="1"/>
</dbReference>
<reference evidence="9" key="1">
    <citation type="journal article" date="2018" name="Genome Announc.">
        <title>Complete Genome Sequence of the Methanococcus maripaludis Type Strain JJ (DSM 2067), a Model for Selenoprotein Synthesis in Archaea.</title>
        <authorList>
            <person name="Poehlein A."/>
            <person name="Heym D."/>
            <person name="Quitzke V."/>
            <person name="Fersch J."/>
            <person name="Daniel R."/>
            <person name="Rother M."/>
        </authorList>
    </citation>
    <scope>NUCLEOTIDE SEQUENCE [LARGE SCALE GENOMIC DNA]</scope>
    <source>
        <strain evidence="9">DSM 2067</strain>
    </source>
</reference>
<evidence type="ECO:0000313" key="10">
    <source>
        <dbReference type="Proteomes" id="UP000567099"/>
    </source>
</evidence>
<feature type="domain" description="Radical SAM core" evidence="5">
    <location>
        <begin position="17"/>
        <end position="239"/>
    </location>
</feature>
<dbReference type="CDD" id="cd01335">
    <property type="entry name" value="Radical_SAM"/>
    <property type="match status" value="1"/>
</dbReference>
<dbReference type="Proteomes" id="UP000567099">
    <property type="component" value="Unassembled WGS sequence"/>
</dbReference>
<evidence type="ECO:0000259" key="5">
    <source>
        <dbReference type="PROSITE" id="PS51918"/>
    </source>
</evidence>
<dbReference type="InterPro" id="IPR058240">
    <property type="entry name" value="rSAM_sf"/>
</dbReference>
<keyword evidence="3" id="KW-0408">Iron</keyword>
<evidence type="ECO:0000313" key="8">
    <source>
        <dbReference type="EMBL" id="MBB6496459.1"/>
    </source>
</evidence>
<evidence type="ECO:0000256" key="1">
    <source>
        <dbReference type="ARBA" id="ARBA00022691"/>
    </source>
</evidence>
<dbReference type="InterPro" id="IPR013785">
    <property type="entry name" value="Aldolase_TIM"/>
</dbReference>
<dbReference type="EC" id="4.3.99.3" evidence="6"/>
<reference evidence="6" key="2">
    <citation type="submission" date="2018-02" db="EMBL/GenBank/DDBJ databases">
        <title>Complete genome sequence of the Methanococcus maripaludis type strain JJ (DSM 2067), a model for selenoprotein synthesis in Archaea.</title>
        <authorList>
            <person name="Poehlein A."/>
            <person name="Heym D."/>
            <person name="Quitzke V."/>
            <person name="Fersch J."/>
            <person name="Daniel R."/>
            <person name="Rother M."/>
        </authorList>
    </citation>
    <scope>NUCLEOTIDE SEQUENCE [LARGE SCALE GENOMIC DNA]</scope>
    <source>
        <strain evidence="6">DSM 2067</strain>
    </source>
</reference>
<dbReference type="PANTHER" id="PTHR43288:SF1">
    <property type="entry name" value="GLYCYL-RADICAL ENZYME ACTIVATING ENZYME MJ0021-RELATED"/>
    <property type="match status" value="1"/>
</dbReference>
<dbReference type="EMBL" id="JACHED010000001">
    <property type="protein sequence ID" value="MBB6496459.1"/>
    <property type="molecule type" value="Genomic_DNA"/>
</dbReference>
<protein>
    <submittedName>
        <fullName evidence="6">7-carboxy-7-deazaguanine synthase</fullName>
        <ecNumber evidence="6">4.3.99.3</ecNumber>
    </submittedName>
</protein>